<dbReference type="AlphaFoldDB" id="A0A1I2L5W3"/>
<accession>A0A1I2L5W3</accession>
<dbReference type="OrthoDB" id="9947278at2"/>
<proteinExistence type="predicted"/>
<protein>
    <submittedName>
        <fullName evidence="1">Uncharacterized protein</fullName>
    </submittedName>
</protein>
<name>A0A1I2L5W3_9ACTN</name>
<keyword evidence="2" id="KW-1185">Reference proteome</keyword>
<reference evidence="2" key="1">
    <citation type="submission" date="2016-10" db="EMBL/GenBank/DDBJ databases">
        <authorList>
            <person name="Varghese N."/>
            <person name="Submissions S."/>
        </authorList>
    </citation>
    <scope>NUCLEOTIDE SEQUENCE [LARGE SCALE GENOMIC DNA]</scope>
    <source>
        <strain evidence="2">CGMCC 4.3510</strain>
    </source>
</reference>
<evidence type="ECO:0000313" key="1">
    <source>
        <dbReference type="EMBL" id="SFF74625.1"/>
    </source>
</evidence>
<gene>
    <name evidence="1" type="ORF">SAMN05216251_12714</name>
</gene>
<organism evidence="1 2">
    <name type="scientific">Actinacidiphila alni</name>
    <dbReference type="NCBI Taxonomy" id="380248"/>
    <lineage>
        <taxon>Bacteria</taxon>
        <taxon>Bacillati</taxon>
        <taxon>Actinomycetota</taxon>
        <taxon>Actinomycetes</taxon>
        <taxon>Kitasatosporales</taxon>
        <taxon>Streptomycetaceae</taxon>
        <taxon>Actinacidiphila</taxon>
    </lineage>
</organism>
<sequence>MYLVAVREYKKTKSKSAIHPYRCVSHKAYSTYDESQISVHAIDILREAGPGARYSGMEEFDSAHAFWNEPHECPEDGPSEECEELGLEACREWVEKSATQIPAGGHLDLHLGLPQSFTEFVIRRV</sequence>
<dbReference type="RefSeq" id="WP_143120689.1">
    <property type="nucleotide sequence ID" value="NZ_FONG01000027.1"/>
</dbReference>
<dbReference type="EMBL" id="FONG01000027">
    <property type="protein sequence ID" value="SFF74625.1"/>
    <property type="molecule type" value="Genomic_DNA"/>
</dbReference>
<dbReference type="Proteomes" id="UP000199323">
    <property type="component" value="Unassembled WGS sequence"/>
</dbReference>
<evidence type="ECO:0000313" key="2">
    <source>
        <dbReference type="Proteomes" id="UP000199323"/>
    </source>
</evidence>
<dbReference type="STRING" id="380248.SAMN05216251_12714"/>